<feature type="compositionally biased region" description="Acidic residues" evidence="1">
    <location>
        <begin position="187"/>
        <end position="197"/>
    </location>
</feature>
<evidence type="ECO:0000313" key="2">
    <source>
        <dbReference type="EMBL" id="KAF9968445.1"/>
    </source>
</evidence>
<keyword evidence="3" id="KW-1185">Reference proteome</keyword>
<protein>
    <submittedName>
        <fullName evidence="2">Uncharacterized protein</fullName>
    </submittedName>
</protein>
<accession>A0A9P6M743</accession>
<dbReference type="AlphaFoldDB" id="A0A9P6M743"/>
<evidence type="ECO:0000313" key="3">
    <source>
        <dbReference type="Proteomes" id="UP000738359"/>
    </source>
</evidence>
<proteinExistence type="predicted"/>
<name>A0A9P6M743_MORAP</name>
<organism evidence="2 3">
    <name type="scientific">Mortierella alpina</name>
    <name type="common">Oleaginous fungus</name>
    <name type="synonym">Mortierella renispora</name>
    <dbReference type="NCBI Taxonomy" id="64518"/>
    <lineage>
        <taxon>Eukaryota</taxon>
        <taxon>Fungi</taxon>
        <taxon>Fungi incertae sedis</taxon>
        <taxon>Mucoromycota</taxon>
        <taxon>Mortierellomycotina</taxon>
        <taxon>Mortierellomycetes</taxon>
        <taxon>Mortierellales</taxon>
        <taxon>Mortierellaceae</taxon>
        <taxon>Mortierella</taxon>
    </lineage>
</organism>
<dbReference type="GO" id="GO:0030036">
    <property type="term" value="P:actin cytoskeleton organization"/>
    <property type="evidence" value="ECO:0007669"/>
    <property type="project" value="TreeGrafter"/>
</dbReference>
<sequence length="519" mass="56784">MPADMNSRLYQQPQLQQYSRQGGPLSPELQNTMQQLQIDPSLHQQAQAPFTQSPTSFDPLSSHPTAATKEKKSRRWSLAGRFFDKRKSITEPFNIPNSHPQSFAATYNSGNANIVGLHPGSNGSHPQPTASGESSASGSHSGSRRSSIVDIPKAFLSSLRRGSLTSNSGSTSSNNSSSHSTVVFGGEENEDEEDEEIDAPVVTILFADGLRQATMATLKAPPRDPRSNSQSAELRGILKKRSSPAPSTGSAASGDSGAHANGASRSRHHSLSPHDVHPMAPTDSSVDLSLLPPRNHRASLVTRSPVPHHPSQQQQQMLSPSWSSNVGAQGSPIPARLRPQQSFDPNAVAPDHTMMSPRFVQMQQYQQPMMTYISPRAQDLSVQYYGAMNQDPFSQQMLQGRFQYYGSSNQQNSMLDDAMVTAQQSSEILMMESYGGTSSEDGSGMQNGLGVGRKTLSFMDEIEIIPAHRKSEYNRRSDKNATFRILTPDMKSEIRDELNIYKMREMAVHVDSMGNTAFH</sequence>
<feature type="region of interest" description="Disordered" evidence="1">
    <location>
        <begin position="162"/>
        <end position="197"/>
    </location>
</feature>
<evidence type="ECO:0000256" key="1">
    <source>
        <dbReference type="SAM" id="MobiDB-lite"/>
    </source>
</evidence>
<feature type="compositionally biased region" description="Polar residues" evidence="1">
    <location>
        <begin position="28"/>
        <end position="65"/>
    </location>
</feature>
<feature type="region of interest" description="Disordered" evidence="1">
    <location>
        <begin position="1"/>
        <end position="75"/>
    </location>
</feature>
<dbReference type="EMBL" id="JAAAHY010000021">
    <property type="protein sequence ID" value="KAF9968445.1"/>
    <property type="molecule type" value="Genomic_DNA"/>
</dbReference>
<feature type="region of interest" description="Disordered" evidence="1">
    <location>
        <begin position="114"/>
        <end position="148"/>
    </location>
</feature>
<reference evidence="2" key="1">
    <citation type="journal article" date="2020" name="Fungal Divers.">
        <title>Resolving the Mortierellaceae phylogeny through synthesis of multi-gene phylogenetics and phylogenomics.</title>
        <authorList>
            <person name="Vandepol N."/>
            <person name="Liber J."/>
            <person name="Desiro A."/>
            <person name="Na H."/>
            <person name="Kennedy M."/>
            <person name="Barry K."/>
            <person name="Grigoriev I.V."/>
            <person name="Miller A.N."/>
            <person name="O'Donnell K."/>
            <person name="Stajich J.E."/>
            <person name="Bonito G."/>
        </authorList>
    </citation>
    <scope>NUCLEOTIDE SEQUENCE</scope>
    <source>
        <strain evidence="2">CK1249</strain>
    </source>
</reference>
<comment type="caution">
    <text evidence="2">The sequence shown here is derived from an EMBL/GenBank/DDBJ whole genome shotgun (WGS) entry which is preliminary data.</text>
</comment>
<feature type="compositionally biased region" description="Low complexity" evidence="1">
    <location>
        <begin position="7"/>
        <end position="23"/>
    </location>
</feature>
<dbReference type="GO" id="GO:0003779">
    <property type="term" value="F:actin binding"/>
    <property type="evidence" value="ECO:0007669"/>
    <property type="project" value="TreeGrafter"/>
</dbReference>
<dbReference type="PANTHER" id="PTHR12751">
    <property type="entry name" value="PHOSPHATASE AND ACTIN REGULATOR PHACTR"/>
    <property type="match status" value="1"/>
</dbReference>
<feature type="region of interest" description="Disordered" evidence="1">
    <location>
        <begin position="216"/>
        <end position="347"/>
    </location>
</feature>
<feature type="compositionally biased region" description="Low complexity" evidence="1">
    <location>
        <begin position="130"/>
        <end position="146"/>
    </location>
</feature>
<gene>
    <name evidence="2" type="ORF">BGZ70_003841</name>
</gene>
<feature type="compositionally biased region" description="Low complexity" evidence="1">
    <location>
        <begin position="162"/>
        <end position="181"/>
    </location>
</feature>
<feature type="compositionally biased region" description="Low complexity" evidence="1">
    <location>
        <begin position="309"/>
        <end position="324"/>
    </location>
</feature>
<dbReference type="PANTHER" id="PTHR12751:SF18">
    <property type="entry name" value="PHOSPHATASE AND ACTIN REGULATOR 1"/>
    <property type="match status" value="1"/>
</dbReference>
<feature type="compositionally biased region" description="Low complexity" evidence="1">
    <location>
        <begin position="243"/>
        <end position="264"/>
    </location>
</feature>
<dbReference type="OrthoDB" id="5563016at2759"/>
<dbReference type="Proteomes" id="UP000738359">
    <property type="component" value="Unassembled WGS sequence"/>
</dbReference>